<dbReference type="PANTHER" id="PTHR33069">
    <property type="entry name" value="CHROMOSOME 7, WHOLE GENOME SHOTGUN SEQUENCE-RELATED"/>
    <property type="match status" value="1"/>
</dbReference>
<organism evidence="1 2">
    <name type="scientific">Puccinia striiformis f. sp. tritici PST-78</name>
    <dbReference type="NCBI Taxonomy" id="1165861"/>
    <lineage>
        <taxon>Eukaryota</taxon>
        <taxon>Fungi</taxon>
        <taxon>Dikarya</taxon>
        <taxon>Basidiomycota</taxon>
        <taxon>Pucciniomycotina</taxon>
        <taxon>Pucciniomycetes</taxon>
        <taxon>Pucciniales</taxon>
        <taxon>Pucciniaceae</taxon>
        <taxon>Puccinia</taxon>
    </lineage>
</organism>
<evidence type="ECO:0000313" key="2">
    <source>
        <dbReference type="Proteomes" id="UP000054564"/>
    </source>
</evidence>
<sequence length="425" mass="48794">MLEAHDDPSDELVEAKGYLESASGALDGFERLIVKYDYDFERGATARPNPEVSLEQALSTLNLRQANSKEALLDQLDSELLPLLNDQLNTLSLSLLPSALWKEPHGKYKLIIETQFEIERSIDQIKLYIATVSSGSKPTRYGTDDQHLKRLKSHTLHSFSTGFNEGVMILIPHIFKKARELLNRIEDASDELKPEFDNCFHRQEFTKLISRTTSLIDWVIERIRISELDIVQECWVSGVPRIDDCMRQIGELLNPSPTTDSSELDGQENPRKLEQECIIKLARLTIPILKLCRLFYKKLIESGIMGRIRSPIFTEMCSDQLNSLAQTIHNIPDDIRRLIPLFQKADESLRDVTSSEFTQLANNLKSRLQSPLLLVLMYLVPLIPDTQDLYTQDYYRTWFSTWNLQFIISVHNFVHAVPSLGFLPF</sequence>
<name>A0A0L0V6R4_9BASI</name>
<dbReference type="AlphaFoldDB" id="A0A0L0V6R4"/>
<evidence type="ECO:0000313" key="1">
    <source>
        <dbReference type="EMBL" id="KNE94699.1"/>
    </source>
</evidence>
<dbReference type="Proteomes" id="UP000054564">
    <property type="component" value="Unassembled WGS sequence"/>
</dbReference>
<dbReference type="PANTHER" id="PTHR33069:SF3">
    <property type="entry name" value="DYNEIN HEAVY CHAIN TAIL DOMAIN-CONTAINING PROTEIN"/>
    <property type="match status" value="1"/>
</dbReference>
<protein>
    <submittedName>
        <fullName evidence="1">Uncharacterized protein</fullName>
    </submittedName>
</protein>
<dbReference type="EMBL" id="AJIL01000111">
    <property type="protein sequence ID" value="KNE94699.1"/>
    <property type="molecule type" value="Genomic_DNA"/>
</dbReference>
<gene>
    <name evidence="1" type="ORF">PSTG_11973</name>
</gene>
<reference evidence="2" key="1">
    <citation type="submission" date="2014-03" db="EMBL/GenBank/DDBJ databases">
        <title>The Genome Sequence of Puccinia striiformis f. sp. tritici PST-78.</title>
        <authorList>
            <consortium name="The Broad Institute Genome Sequencing Platform"/>
            <person name="Cuomo C."/>
            <person name="Hulbert S."/>
            <person name="Chen X."/>
            <person name="Walker B."/>
            <person name="Young S.K."/>
            <person name="Zeng Q."/>
            <person name="Gargeya S."/>
            <person name="Fitzgerald M."/>
            <person name="Haas B."/>
            <person name="Abouelleil A."/>
            <person name="Alvarado L."/>
            <person name="Arachchi H.M."/>
            <person name="Berlin A.M."/>
            <person name="Chapman S.B."/>
            <person name="Goldberg J."/>
            <person name="Griggs A."/>
            <person name="Gujja S."/>
            <person name="Hansen M."/>
            <person name="Howarth C."/>
            <person name="Imamovic A."/>
            <person name="Larimer J."/>
            <person name="McCowan C."/>
            <person name="Montmayeur A."/>
            <person name="Murphy C."/>
            <person name="Neiman D."/>
            <person name="Pearson M."/>
            <person name="Priest M."/>
            <person name="Roberts A."/>
            <person name="Saif S."/>
            <person name="Shea T."/>
            <person name="Sisk P."/>
            <person name="Sykes S."/>
            <person name="Wortman J."/>
            <person name="Nusbaum C."/>
            <person name="Birren B."/>
        </authorList>
    </citation>
    <scope>NUCLEOTIDE SEQUENCE [LARGE SCALE GENOMIC DNA]</scope>
    <source>
        <strain evidence="2">race PST-78</strain>
    </source>
</reference>
<dbReference type="STRING" id="1165861.A0A0L0V6R4"/>
<accession>A0A0L0V6R4</accession>
<proteinExistence type="predicted"/>
<comment type="caution">
    <text evidence="1">The sequence shown here is derived from an EMBL/GenBank/DDBJ whole genome shotgun (WGS) entry which is preliminary data.</text>
</comment>
<keyword evidence="2" id="KW-1185">Reference proteome</keyword>